<name>A0ABU1NNF7_9BACL</name>
<dbReference type="Proteomes" id="UP001267290">
    <property type="component" value="Unassembled WGS sequence"/>
</dbReference>
<accession>A0ABU1NNF7</accession>
<proteinExistence type="predicted"/>
<dbReference type="SUPFAM" id="SSF48239">
    <property type="entry name" value="Terpenoid cyclases/Protein prenyltransferases"/>
    <property type="match status" value="1"/>
</dbReference>
<dbReference type="EMBL" id="JAVDSB010000001">
    <property type="protein sequence ID" value="MDR6549001.1"/>
    <property type="molecule type" value="Genomic_DNA"/>
</dbReference>
<dbReference type="InterPro" id="IPR008930">
    <property type="entry name" value="Terpenoid_cyclase/PrenylTrfase"/>
</dbReference>
<evidence type="ECO:0000313" key="2">
    <source>
        <dbReference type="Proteomes" id="UP001267290"/>
    </source>
</evidence>
<organism evidence="1 2">
    <name type="scientific">Paenibacillus qinlingensis</name>
    <dbReference type="NCBI Taxonomy" id="1837343"/>
    <lineage>
        <taxon>Bacteria</taxon>
        <taxon>Bacillati</taxon>
        <taxon>Bacillota</taxon>
        <taxon>Bacilli</taxon>
        <taxon>Bacillales</taxon>
        <taxon>Paenibacillaceae</taxon>
        <taxon>Paenibacillus</taxon>
    </lineage>
</organism>
<evidence type="ECO:0000313" key="1">
    <source>
        <dbReference type="EMBL" id="MDR6549001.1"/>
    </source>
</evidence>
<dbReference type="RefSeq" id="WP_310222627.1">
    <property type="nucleotide sequence ID" value="NZ_JAVDSB010000001.1"/>
</dbReference>
<protein>
    <submittedName>
        <fullName evidence="1">Uncharacterized protein</fullName>
    </submittedName>
</protein>
<gene>
    <name evidence="1" type="ORF">J2736_000184</name>
</gene>
<keyword evidence="2" id="KW-1185">Reference proteome</keyword>
<reference evidence="1 2" key="1">
    <citation type="submission" date="2023-07" db="EMBL/GenBank/DDBJ databases">
        <title>Sorghum-associated microbial communities from plants grown in Nebraska, USA.</title>
        <authorList>
            <person name="Schachtman D."/>
        </authorList>
    </citation>
    <scope>NUCLEOTIDE SEQUENCE [LARGE SCALE GENOMIC DNA]</scope>
    <source>
        <strain evidence="1 2">CC258</strain>
    </source>
</reference>
<sequence length="580" mass="65273">MDAIYNRLVSLNDELTEATLLNQILDPLSKYYGGIQDETGIARANHMSTPRIIAGWVSAVVNPDSRYYHDSFLLNALDKAVSFMLNRQHADGTISLGSTNYHSPPDTAFVVGGVTQMYQLLHKHDWAEVTPVADKLKLFLERTIPAMLTGGCHTPNHRWVITAALSLLHEIFPQPALLARAEDWLAEGLDMTEDGEWTERSNGIYNAVSDIALYHTGRLMNRPELIECVRRNLRMMMYLIHPTGEVVTDYSGRQDFGQTATMANYFPIYRLMAAYDKDPIFAAMADYAGSFITGFHEGVNNHPLMNMLVYPEADIAQLERAPLLDRYVKVINAQHPMKEHLQQVEEVGHHSQIQHSSMHFTFGAPLVRIRELDQSVTIMSQTPSFFSLRQGKARLLGIKLATSFSPGIVKFADLIVDEGVYKLETVLEKGYNGPIPRHLLRAGTEGSTLSPWYLLPHQHRPMTHSQKLALQAEIMKSGDSEWTVRVASDEREDVFTQVTFIFGNEGTVSGEDLHAGEEGKYFLQSGAMRYEVGGDVIEISSGAYEHKLPILREDSHPAGCQYVHVNLVTPYDRTFKIRLR</sequence>
<comment type="caution">
    <text evidence="1">The sequence shown here is derived from an EMBL/GenBank/DDBJ whole genome shotgun (WGS) entry which is preliminary data.</text>
</comment>